<evidence type="ECO:0000313" key="2">
    <source>
        <dbReference type="EMBL" id="SPL68951.1"/>
    </source>
</evidence>
<dbReference type="InParanoid" id="A0A2U3MU56"/>
<keyword evidence="1" id="KW-0732">Signal</keyword>
<name>A0A2U3MU56_9GAMM</name>
<gene>
    <name evidence="2" type="ORF">KPC_0129</name>
</gene>
<evidence type="ECO:0008006" key="4">
    <source>
        <dbReference type="Google" id="ProtNLM"/>
    </source>
</evidence>
<protein>
    <recommendedName>
        <fullName evidence="4">Lipoprotein</fullName>
    </recommendedName>
</protein>
<reference evidence="3" key="1">
    <citation type="submission" date="2018-03" db="EMBL/GenBank/DDBJ databases">
        <authorList>
            <person name="Blom J."/>
        </authorList>
    </citation>
    <scope>NUCLEOTIDE SEQUENCE [LARGE SCALE GENOMIC DNA]</scope>
    <source>
        <strain evidence="3">KPC-SM-21</strain>
    </source>
</reference>
<evidence type="ECO:0000256" key="1">
    <source>
        <dbReference type="SAM" id="SignalP"/>
    </source>
</evidence>
<organism evidence="2 3">
    <name type="scientific">Acinetobacter stercoris</name>
    <dbReference type="NCBI Taxonomy" id="2126983"/>
    <lineage>
        <taxon>Bacteria</taxon>
        <taxon>Pseudomonadati</taxon>
        <taxon>Pseudomonadota</taxon>
        <taxon>Gammaproteobacteria</taxon>
        <taxon>Moraxellales</taxon>
        <taxon>Moraxellaceae</taxon>
        <taxon>Acinetobacter</taxon>
    </lineage>
</organism>
<dbReference type="Proteomes" id="UP000245974">
    <property type="component" value="Unassembled WGS sequence"/>
</dbReference>
<accession>A0A2U3MU56</accession>
<dbReference type="AlphaFoldDB" id="A0A2U3MU56"/>
<feature type="signal peptide" evidence="1">
    <location>
        <begin position="1"/>
        <end position="23"/>
    </location>
</feature>
<dbReference type="PROSITE" id="PS51257">
    <property type="entry name" value="PROKAR_LIPOPROTEIN"/>
    <property type="match status" value="1"/>
</dbReference>
<feature type="chain" id="PRO_5015600601" description="Lipoprotein" evidence="1">
    <location>
        <begin position="24"/>
        <end position="196"/>
    </location>
</feature>
<keyword evidence="3" id="KW-1185">Reference proteome</keyword>
<proteinExistence type="predicted"/>
<sequence length="196" mass="21756">MMKKSVLGLTLATVLIFSGCATSPSKPRTFDQLGQFATYPLNAQSFRVSFQGNPNMSFGMAEEITLLKAAQTTVFNGFRYFQVKDDPSNRSQQPPRQAIVYPTPTFYPYGPYGYRRFGGPFWNDPFYDMPEIVNIDPVQVSYTIECYKDKKSAPNEAFDATLILQSLGPKYGVGPTGQVLLPQPVTAPSTQPPAKK</sequence>
<dbReference type="EMBL" id="OOGT01000003">
    <property type="protein sequence ID" value="SPL68951.1"/>
    <property type="molecule type" value="Genomic_DNA"/>
</dbReference>
<evidence type="ECO:0000313" key="3">
    <source>
        <dbReference type="Proteomes" id="UP000245974"/>
    </source>
</evidence>
<dbReference type="NCBIfam" id="NF047637">
    <property type="entry name" value="lipo_CC0125"/>
    <property type="match status" value="1"/>
</dbReference>